<evidence type="ECO:0000256" key="1">
    <source>
        <dbReference type="SAM" id="MobiDB-lite"/>
    </source>
</evidence>
<comment type="caution">
    <text evidence="2">The sequence shown here is derived from an EMBL/GenBank/DDBJ whole genome shotgun (WGS) entry which is preliminary data.</text>
</comment>
<dbReference type="SUPFAM" id="SSF57903">
    <property type="entry name" value="FYVE/PHD zinc finger"/>
    <property type="match status" value="1"/>
</dbReference>
<evidence type="ECO:0000313" key="2">
    <source>
        <dbReference type="EMBL" id="KAF7398716.1"/>
    </source>
</evidence>
<accession>A0A834K7F0</accession>
<sequence>MCNSEIYEYAGGTKNIAFTKLAPAKVTPVEEIQPKEDTIDAIIKKPEAGSKTSSGEECRVCRKSFGPEEASRTCCECQHKVCEDCASYSTTTNSDDQEDDEDEEDENGDAWSRVLSREAFKRWKLPARIKHSCVLCASHKDNNSRLFNELAIKLPISYLINT</sequence>
<feature type="compositionally biased region" description="Acidic residues" evidence="1">
    <location>
        <begin position="95"/>
        <end position="108"/>
    </location>
</feature>
<organism evidence="2 3">
    <name type="scientific">Vespula vulgaris</name>
    <name type="common">Yellow jacket</name>
    <name type="synonym">Wasp</name>
    <dbReference type="NCBI Taxonomy" id="7454"/>
    <lineage>
        <taxon>Eukaryota</taxon>
        <taxon>Metazoa</taxon>
        <taxon>Ecdysozoa</taxon>
        <taxon>Arthropoda</taxon>
        <taxon>Hexapoda</taxon>
        <taxon>Insecta</taxon>
        <taxon>Pterygota</taxon>
        <taxon>Neoptera</taxon>
        <taxon>Endopterygota</taxon>
        <taxon>Hymenoptera</taxon>
        <taxon>Apocrita</taxon>
        <taxon>Aculeata</taxon>
        <taxon>Vespoidea</taxon>
        <taxon>Vespidae</taxon>
        <taxon>Vespinae</taxon>
        <taxon>Vespula</taxon>
    </lineage>
</organism>
<dbReference type="Gene3D" id="3.30.40.10">
    <property type="entry name" value="Zinc/RING finger domain, C3HC4 (zinc finger)"/>
    <property type="match status" value="1"/>
</dbReference>
<name>A0A834K7F0_VESVU</name>
<reference evidence="2" key="1">
    <citation type="journal article" date="2020" name="G3 (Bethesda)">
        <title>High-Quality Assemblies for Three Invasive Social Wasps from the &lt;i&gt;Vespula&lt;/i&gt; Genus.</title>
        <authorList>
            <person name="Harrop T.W.R."/>
            <person name="Guhlin J."/>
            <person name="McLaughlin G.M."/>
            <person name="Permina E."/>
            <person name="Stockwell P."/>
            <person name="Gilligan J."/>
            <person name="Le Lec M.F."/>
            <person name="Gruber M.A.M."/>
            <person name="Quinn O."/>
            <person name="Lovegrove M."/>
            <person name="Duncan E.J."/>
            <person name="Remnant E.J."/>
            <person name="Van Eeckhoven J."/>
            <person name="Graham B."/>
            <person name="Knapp R.A."/>
            <person name="Langford K.W."/>
            <person name="Kronenberg Z."/>
            <person name="Press M.O."/>
            <person name="Eacker S.M."/>
            <person name="Wilson-Rankin E.E."/>
            <person name="Purcell J."/>
            <person name="Lester P.J."/>
            <person name="Dearden P.K."/>
        </authorList>
    </citation>
    <scope>NUCLEOTIDE SEQUENCE</scope>
    <source>
        <strain evidence="2">Marl-1</strain>
    </source>
</reference>
<dbReference type="InterPro" id="IPR013083">
    <property type="entry name" value="Znf_RING/FYVE/PHD"/>
</dbReference>
<dbReference type="AlphaFoldDB" id="A0A834K7F0"/>
<keyword evidence="3" id="KW-1185">Reference proteome</keyword>
<evidence type="ECO:0000313" key="3">
    <source>
        <dbReference type="Proteomes" id="UP000614350"/>
    </source>
</evidence>
<proteinExistence type="predicted"/>
<gene>
    <name evidence="2" type="ORF">HZH66_006613</name>
</gene>
<evidence type="ECO:0008006" key="4">
    <source>
        <dbReference type="Google" id="ProtNLM"/>
    </source>
</evidence>
<feature type="region of interest" description="Disordered" evidence="1">
    <location>
        <begin position="88"/>
        <end position="110"/>
    </location>
</feature>
<dbReference type="EMBL" id="JACSEA010000006">
    <property type="protein sequence ID" value="KAF7398716.1"/>
    <property type="molecule type" value="Genomic_DNA"/>
</dbReference>
<dbReference type="InterPro" id="IPR011011">
    <property type="entry name" value="Znf_FYVE_PHD"/>
</dbReference>
<dbReference type="Proteomes" id="UP000614350">
    <property type="component" value="Unassembled WGS sequence"/>
</dbReference>
<protein>
    <recommendedName>
        <fullName evidence="4">RING-type domain-containing protein</fullName>
    </recommendedName>
</protein>